<evidence type="ECO:0000313" key="1">
    <source>
        <dbReference type="EMBL" id="TDR38592.1"/>
    </source>
</evidence>
<dbReference type="RefSeq" id="WP_133821404.1">
    <property type="nucleotide sequence ID" value="NZ_SNZH01000020.1"/>
</dbReference>
<sequence length="74" mass="7931">MLLNIDKPTKQAIFHPLGAECAHVPDPLGTEHELIGRMGRDGGWFEAATLADARATTSREAPVLEAQSCHYCGG</sequence>
<dbReference type="EMBL" id="SNZH01000020">
    <property type="protein sequence ID" value="TDR38592.1"/>
    <property type="molecule type" value="Genomic_DNA"/>
</dbReference>
<organism evidence="1 2">
    <name type="scientific">Tahibacter aquaticus</name>
    <dbReference type="NCBI Taxonomy" id="520092"/>
    <lineage>
        <taxon>Bacteria</taxon>
        <taxon>Pseudomonadati</taxon>
        <taxon>Pseudomonadota</taxon>
        <taxon>Gammaproteobacteria</taxon>
        <taxon>Lysobacterales</taxon>
        <taxon>Rhodanobacteraceae</taxon>
        <taxon>Tahibacter</taxon>
    </lineage>
</organism>
<dbReference type="Proteomes" id="UP000295293">
    <property type="component" value="Unassembled WGS sequence"/>
</dbReference>
<dbReference type="OrthoDB" id="1798727at2"/>
<proteinExistence type="predicted"/>
<evidence type="ECO:0000313" key="2">
    <source>
        <dbReference type="Proteomes" id="UP000295293"/>
    </source>
</evidence>
<comment type="caution">
    <text evidence="1">The sequence shown here is derived from an EMBL/GenBank/DDBJ whole genome shotgun (WGS) entry which is preliminary data.</text>
</comment>
<dbReference type="AlphaFoldDB" id="A0A4V3DLA4"/>
<reference evidence="1 2" key="1">
    <citation type="submission" date="2019-03" db="EMBL/GenBank/DDBJ databases">
        <title>Genomic Encyclopedia of Type Strains, Phase IV (KMG-IV): sequencing the most valuable type-strain genomes for metagenomic binning, comparative biology and taxonomic classification.</title>
        <authorList>
            <person name="Goeker M."/>
        </authorList>
    </citation>
    <scope>NUCLEOTIDE SEQUENCE [LARGE SCALE GENOMIC DNA]</scope>
    <source>
        <strain evidence="1 2">DSM 21667</strain>
    </source>
</reference>
<protein>
    <submittedName>
        <fullName evidence="1">Uncharacterized protein</fullName>
    </submittedName>
</protein>
<name>A0A4V3DLA4_9GAMM</name>
<accession>A0A4V3DLA4</accession>
<gene>
    <name evidence="1" type="ORF">DFR29_12093</name>
</gene>
<keyword evidence="2" id="KW-1185">Reference proteome</keyword>